<evidence type="ECO:0000313" key="1">
    <source>
        <dbReference type="Proteomes" id="UP000095286"/>
    </source>
</evidence>
<organism evidence="1 2">
    <name type="scientific">Rhabditophanes sp. KR3021</name>
    <dbReference type="NCBI Taxonomy" id="114890"/>
    <lineage>
        <taxon>Eukaryota</taxon>
        <taxon>Metazoa</taxon>
        <taxon>Ecdysozoa</taxon>
        <taxon>Nematoda</taxon>
        <taxon>Chromadorea</taxon>
        <taxon>Rhabditida</taxon>
        <taxon>Tylenchina</taxon>
        <taxon>Panagrolaimomorpha</taxon>
        <taxon>Strongyloidoidea</taxon>
        <taxon>Alloionematidae</taxon>
        <taxon>Rhabditophanes</taxon>
    </lineage>
</organism>
<reference evidence="2" key="1">
    <citation type="submission" date="2016-11" db="UniProtKB">
        <authorList>
            <consortium name="WormBaseParasite"/>
        </authorList>
    </citation>
    <scope>IDENTIFICATION</scope>
    <source>
        <strain evidence="2">KR3021</strain>
    </source>
</reference>
<accession>A0AC35TXX3</accession>
<proteinExistence type="predicted"/>
<dbReference type="Proteomes" id="UP000095286">
    <property type="component" value="Unplaced"/>
</dbReference>
<sequence length="823" mass="95587">MSESTFDSDFSSDDDILLTSDGTLSDSSLVSDLMTEDSHGSIIYVQAKSNRAIRNSRETKREQRLKGVELDQSFTSLNNNTRLGLYNVKSINANQPKFGKYADTINTKNAGLDTTNVDWVSAKSSPEYIFTSDDEDVSNSVEDDEIAIDNLLKDIDANGWKRFDDNIEVADFTVLPQNESFFDKYELPPNTFDGALKSCFDINFDDIVYVYGKTKKYEELLFNRFAQMLYTCINTVATKGEVGLARLTSILFDIYGISIVEFKKLTGLNLGEFVKHRYCQAYFKMHYDSECNKETLIINEGDISFIELRKEIVSLRRDNTLLQQRKMQYCDKMLIDIGESESVLQGKTLILDLVARCSGECFDLQELQEQFFKFYEYPMDANFLKRYFMRSHLSKVVKYYFADVLEIISLPSQPIKIKKLCNVDEYVQKCNEKMNYMRSDKYKADLIKLVATKKYPTPVNKKKYQLPQKKEVNIWDLPIKKIFKVEENITERPIKIKKLCNVDEYVQKCNEKMNYMRSDKYKADLIKLVATKKYPTPVSKKKYQLPQKKEVNIWDLPIKKIFKVEENITERVIIADSSNVQFSVTNHARKVPKHMFTSVERMYSHHSINFHEPKCQDNPNFRANEKIFSDKNFKLPELVRQRKASERIKSSAKRSKTVSASDSRKHEERRYSLHGGNINGIKLKALKIGETVNKMRSLDLKEPERPKTQTLYEICDDENLLVCFVCGMKIFTKTLPEHEESCLTAWESVYQQLPKHIKVQKPNKHIVPSIDGTINITRHNQLAIESSLKCQLARCTKCGKKIKFSSILNHQCIRFEPTFEIFF</sequence>
<protein>
    <submittedName>
        <fullName evidence="2">Calmodulin</fullName>
    </submittedName>
</protein>
<dbReference type="WBParaSite" id="RSKR_0000557100.1">
    <property type="protein sequence ID" value="RSKR_0000557100.1"/>
    <property type="gene ID" value="RSKR_0000557100"/>
</dbReference>
<evidence type="ECO:0000313" key="2">
    <source>
        <dbReference type="WBParaSite" id="RSKR_0000557100.1"/>
    </source>
</evidence>
<name>A0AC35TXX3_9BILA</name>